<evidence type="ECO:0000256" key="1">
    <source>
        <dbReference type="SAM" id="SignalP"/>
    </source>
</evidence>
<comment type="caution">
    <text evidence="3">The sequence shown here is derived from an EMBL/GenBank/DDBJ whole genome shotgun (WGS) entry which is preliminary data.</text>
</comment>
<dbReference type="Gene3D" id="2.80.10.50">
    <property type="match status" value="1"/>
</dbReference>
<dbReference type="SUPFAM" id="SSF50370">
    <property type="entry name" value="Ricin B-like lectins"/>
    <property type="match status" value="1"/>
</dbReference>
<organism evidence="3 4">
    <name type="scientific">Micromonospora rubida</name>
    <dbReference type="NCBI Taxonomy" id="2697657"/>
    <lineage>
        <taxon>Bacteria</taxon>
        <taxon>Bacillati</taxon>
        <taxon>Actinomycetota</taxon>
        <taxon>Actinomycetes</taxon>
        <taxon>Micromonosporales</taxon>
        <taxon>Micromonosporaceae</taxon>
        <taxon>Micromonospora</taxon>
    </lineage>
</organism>
<gene>
    <name evidence="3" type="ORF">ACH4OY_18105</name>
</gene>
<dbReference type="EMBL" id="JBIRPU010000012">
    <property type="protein sequence ID" value="MFI0794577.1"/>
    <property type="molecule type" value="Genomic_DNA"/>
</dbReference>
<keyword evidence="4" id="KW-1185">Reference proteome</keyword>
<evidence type="ECO:0000313" key="4">
    <source>
        <dbReference type="Proteomes" id="UP001611075"/>
    </source>
</evidence>
<dbReference type="CDD" id="cd23415">
    <property type="entry name" value="beta-trefoil_Ricin_AH"/>
    <property type="match status" value="1"/>
</dbReference>
<keyword evidence="1" id="KW-0732">Signal</keyword>
<name>A0ABW7SPC1_9ACTN</name>
<evidence type="ECO:0000313" key="3">
    <source>
        <dbReference type="EMBL" id="MFI0794577.1"/>
    </source>
</evidence>
<accession>A0ABW7SPC1</accession>
<dbReference type="PROSITE" id="PS50231">
    <property type="entry name" value="RICIN_B_LECTIN"/>
    <property type="match status" value="1"/>
</dbReference>
<dbReference type="Pfam" id="PF14200">
    <property type="entry name" value="RicinB_lectin_2"/>
    <property type="match status" value="1"/>
</dbReference>
<reference evidence="3 4" key="1">
    <citation type="submission" date="2024-10" db="EMBL/GenBank/DDBJ databases">
        <title>The Natural Products Discovery Center: Release of the First 8490 Sequenced Strains for Exploring Actinobacteria Biosynthetic Diversity.</title>
        <authorList>
            <person name="Kalkreuter E."/>
            <person name="Kautsar S.A."/>
            <person name="Yang D."/>
            <person name="Bader C.D."/>
            <person name="Teijaro C.N."/>
            <person name="Fluegel L."/>
            <person name="Davis C.M."/>
            <person name="Simpson J.R."/>
            <person name="Lauterbach L."/>
            <person name="Steele A.D."/>
            <person name="Gui C."/>
            <person name="Meng S."/>
            <person name="Li G."/>
            <person name="Viehrig K."/>
            <person name="Ye F."/>
            <person name="Su P."/>
            <person name="Kiefer A.F."/>
            <person name="Nichols A."/>
            <person name="Cepeda A.J."/>
            <person name="Yan W."/>
            <person name="Fan B."/>
            <person name="Jiang Y."/>
            <person name="Adhikari A."/>
            <person name="Zheng C.-J."/>
            <person name="Schuster L."/>
            <person name="Cowan T.M."/>
            <person name="Smanski M.J."/>
            <person name="Chevrette M.G."/>
            <person name="De Carvalho L.P.S."/>
            <person name="Shen B."/>
        </authorList>
    </citation>
    <scope>NUCLEOTIDE SEQUENCE [LARGE SCALE GENOMIC DNA]</scope>
    <source>
        <strain evidence="3 4">NPDC021253</strain>
    </source>
</reference>
<dbReference type="InterPro" id="IPR035992">
    <property type="entry name" value="Ricin_B-like_lectins"/>
</dbReference>
<evidence type="ECO:0000259" key="2">
    <source>
        <dbReference type="Pfam" id="PF14200"/>
    </source>
</evidence>
<proteinExistence type="predicted"/>
<feature type="signal peptide" evidence="1">
    <location>
        <begin position="1"/>
        <end position="33"/>
    </location>
</feature>
<feature type="domain" description="Ricin B lectin" evidence="2">
    <location>
        <begin position="113"/>
        <end position="171"/>
    </location>
</feature>
<sequence length="172" mass="18772">MKVGRLKRVVARLAVLMVAIGAPAMVTAAPAQAQYVSVSTFGVLGNFAQNQGYRMWWDARDNNITMNYAYATTFLVLDGPPNGHTISVEGRCLDSNFSGGVYVMGCSSGVNKHQRWHFNAKGVRTINGGSSYQGQSYEIINVATGRCLDGNSADAYTSPCNNGDYQRWYIRP</sequence>
<dbReference type="RefSeq" id="WP_396681029.1">
    <property type="nucleotide sequence ID" value="NZ_JBIRPU010000012.1"/>
</dbReference>
<dbReference type="InterPro" id="IPR000772">
    <property type="entry name" value="Ricin_B_lectin"/>
</dbReference>
<dbReference type="Proteomes" id="UP001611075">
    <property type="component" value="Unassembled WGS sequence"/>
</dbReference>
<protein>
    <submittedName>
        <fullName evidence="3">RICIN domain-containing protein</fullName>
    </submittedName>
</protein>
<feature type="chain" id="PRO_5045970278" evidence="1">
    <location>
        <begin position="34"/>
        <end position="172"/>
    </location>
</feature>